<gene>
    <name evidence="2" type="ORF">GGQ88_003858</name>
</gene>
<comment type="caution">
    <text evidence="2">The sequence shown here is derived from an EMBL/GenBank/DDBJ whole genome shotgun (WGS) entry which is preliminary data.</text>
</comment>
<dbReference type="Pfam" id="PF13579">
    <property type="entry name" value="Glyco_trans_4_4"/>
    <property type="match status" value="1"/>
</dbReference>
<organism evidence="2 3">
    <name type="scientific">Novosphingobium hassiacum</name>
    <dbReference type="NCBI Taxonomy" id="173676"/>
    <lineage>
        <taxon>Bacteria</taxon>
        <taxon>Pseudomonadati</taxon>
        <taxon>Pseudomonadota</taxon>
        <taxon>Alphaproteobacteria</taxon>
        <taxon>Sphingomonadales</taxon>
        <taxon>Sphingomonadaceae</taxon>
        <taxon>Novosphingobium</taxon>
    </lineage>
</organism>
<dbReference type="RefSeq" id="WP_246386343.1">
    <property type="nucleotide sequence ID" value="NZ_JACICY010000016.1"/>
</dbReference>
<dbReference type="CDD" id="cd03808">
    <property type="entry name" value="GT4_CapM-like"/>
    <property type="match status" value="1"/>
</dbReference>
<dbReference type="Proteomes" id="UP000562395">
    <property type="component" value="Unassembled WGS sequence"/>
</dbReference>
<sequence>MKILVLSSLAYSLVNFRGELLAEMRKQGHEVVAVAPDRDAEVADQLGKSQIPLRHVPMSRTGTNPVRDAWTMLCYLRLMRAERPDIVLAYTQKPIIYGGIAARIYARAGFFALMSGLGYLFSDEARGQALVKRLFVRLYRAGLRRSRKVFVFNKDDRADMIAAGIIGEDHVVLQVPGSGVDTRYFTAEASASTVVTFLMISRLMRDKGVHDFVKAAELVAARHPQVRFQILGRIEPDNRTGIDADEVAMLAARYPVEFLPETRDVRPHLAACSVFVLPSYYREGLPRTILEALAAGRPVITTDMPGCRDPIEPGVNGLLIPPRSPVALADAMCRLIENKGDLAQMSRRARETAVDRYDVRLVNRILLASMGLLRSGAQADQPGLRHLTDAA</sequence>
<proteinExistence type="predicted"/>
<reference evidence="2 3" key="1">
    <citation type="submission" date="2020-08" db="EMBL/GenBank/DDBJ databases">
        <title>Genomic Encyclopedia of Type Strains, Phase IV (KMG-IV): sequencing the most valuable type-strain genomes for metagenomic binning, comparative biology and taxonomic classification.</title>
        <authorList>
            <person name="Goeker M."/>
        </authorList>
    </citation>
    <scope>NUCLEOTIDE SEQUENCE [LARGE SCALE GENOMIC DNA]</scope>
    <source>
        <strain evidence="2 3">DSM 14552</strain>
    </source>
</reference>
<dbReference type="AlphaFoldDB" id="A0A7W6A145"/>
<feature type="domain" description="Glycosyltransferase subfamily 4-like N-terminal" evidence="1">
    <location>
        <begin position="19"/>
        <end position="172"/>
    </location>
</feature>
<name>A0A7W6A145_9SPHN</name>
<dbReference type="EMBL" id="JACICY010000016">
    <property type="protein sequence ID" value="MBB3862557.1"/>
    <property type="molecule type" value="Genomic_DNA"/>
</dbReference>
<dbReference type="InterPro" id="IPR028098">
    <property type="entry name" value="Glyco_trans_4-like_N"/>
</dbReference>
<evidence type="ECO:0000259" key="1">
    <source>
        <dbReference type="Pfam" id="PF13579"/>
    </source>
</evidence>
<protein>
    <submittedName>
        <fullName evidence="2">Glycosyltransferase involved in cell wall biosynthesis</fullName>
    </submittedName>
</protein>
<accession>A0A7W6A145</accession>
<dbReference type="PANTHER" id="PTHR12526">
    <property type="entry name" value="GLYCOSYLTRANSFERASE"/>
    <property type="match status" value="1"/>
</dbReference>
<evidence type="ECO:0000313" key="2">
    <source>
        <dbReference type="EMBL" id="MBB3862557.1"/>
    </source>
</evidence>
<keyword evidence="3" id="KW-1185">Reference proteome</keyword>
<dbReference type="PANTHER" id="PTHR12526:SF638">
    <property type="entry name" value="SPORE COAT PROTEIN SA"/>
    <property type="match status" value="1"/>
</dbReference>
<evidence type="ECO:0000313" key="3">
    <source>
        <dbReference type="Proteomes" id="UP000562395"/>
    </source>
</evidence>
<dbReference type="Pfam" id="PF13692">
    <property type="entry name" value="Glyco_trans_1_4"/>
    <property type="match status" value="1"/>
</dbReference>
<dbReference type="Gene3D" id="3.40.50.2000">
    <property type="entry name" value="Glycogen Phosphorylase B"/>
    <property type="match status" value="2"/>
</dbReference>
<dbReference type="GO" id="GO:0016757">
    <property type="term" value="F:glycosyltransferase activity"/>
    <property type="evidence" value="ECO:0007669"/>
    <property type="project" value="TreeGrafter"/>
</dbReference>
<keyword evidence="2" id="KW-0808">Transferase</keyword>
<dbReference type="SUPFAM" id="SSF53756">
    <property type="entry name" value="UDP-Glycosyltransferase/glycogen phosphorylase"/>
    <property type="match status" value="1"/>
</dbReference>